<accession>A0A1E1LWL2</accession>
<proteinExistence type="predicted"/>
<name>A0A1E1LWL2_RHYSE</name>
<dbReference type="Proteomes" id="UP000177625">
    <property type="component" value="Unassembled WGS sequence"/>
</dbReference>
<gene>
    <name evidence="1" type="ORF">RSE6_00983</name>
</gene>
<protein>
    <submittedName>
        <fullName evidence="1">Uncharacterized protein</fullName>
    </submittedName>
</protein>
<dbReference type="EMBL" id="FJVC01000032">
    <property type="protein sequence ID" value="CZT41262.1"/>
    <property type="molecule type" value="Genomic_DNA"/>
</dbReference>
<sequence length="116" mass="12517">MTDLLAEQRAALICLDHAKAELAIRDAERIAPNEKINNVAATVSQDGAQLQVEVEASNVSKAARGVRVDLQAKGGLVVIISREDLVEKDIRALMHLMQKPDMASSGDSWAVTKVNN</sequence>
<evidence type="ECO:0000313" key="2">
    <source>
        <dbReference type="Proteomes" id="UP000177625"/>
    </source>
</evidence>
<dbReference type="AlphaFoldDB" id="A0A1E1LWL2"/>
<reference evidence="2" key="1">
    <citation type="submission" date="2016-03" db="EMBL/GenBank/DDBJ databases">
        <authorList>
            <person name="Guldener U."/>
        </authorList>
    </citation>
    <scope>NUCLEOTIDE SEQUENCE [LARGE SCALE GENOMIC DNA]</scope>
</reference>
<evidence type="ECO:0000313" key="1">
    <source>
        <dbReference type="EMBL" id="CZT41262.1"/>
    </source>
</evidence>
<keyword evidence="2" id="KW-1185">Reference proteome</keyword>
<organism evidence="1 2">
    <name type="scientific">Rhynchosporium secalis</name>
    <name type="common">Barley scald fungus</name>
    <dbReference type="NCBI Taxonomy" id="38038"/>
    <lineage>
        <taxon>Eukaryota</taxon>
        <taxon>Fungi</taxon>
        <taxon>Dikarya</taxon>
        <taxon>Ascomycota</taxon>
        <taxon>Pezizomycotina</taxon>
        <taxon>Leotiomycetes</taxon>
        <taxon>Helotiales</taxon>
        <taxon>Ploettnerulaceae</taxon>
        <taxon>Rhynchosporium</taxon>
    </lineage>
</organism>